<reference evidence="2" key="1">
    <citation type="journal article" date="2019" name="Int. J. Syst. Evol. Microbiol.">
        <title>The Global Catalogue of Microorganisms (GCM) 10K type strain sequencing project: providing services to taxonomists for standard genome sequencing and annotation.</title>
        <authorList>
            <consortium name="The Broad Institute Genomics Platform"/>
            <consortium name="The Broad Institute Genome Sequencing Center for Infectious Disease"/>
            <person name="Wu L."/>
            <person name="Ma J."/>
        </authorList>
    </citation>
    <scope>NUCLEOTIDE SEQUENCE [LARGE SCALE GENOMIC DNA]</scope>
    <source>
        <strain evidence="2">NBRC 111981</strain>
    </source>
</reference>
<dbReference type="EMBL" id="BSOA01000015">
    <property type="protein sequence ID" value="GLQ88298.1"/>
    <property type="molecule type" value="Genomic_DNA"/>
</dbReference>
<proteinExistence type="predicted"/>
<organism evidence="1 2">
    <name type="scientific">Dyella flagellata</name>
    <dbReference type="NCBI Taxonomy" id="1867833"/>
    <lineage>
        <taxon>Bacteria</taxon>
        <taxon>Pseudomonadati</taxon>
        <taxon>Pseudomonadota</taxon>
        <taxon>Gammaproteobacteria</taxon>
        <taxon>Lysobacterales</taxon>
        <taxon>Rhodanobacteraceae</taxon>
        <taxon>Dyella</taxon>
    </lineage>
</organism>
<evidence type="ECO:0000313" key="2">
    <source>
        <dbReference type="Proteomes" id="UP001156627"/>
    </source>
</evidence>
<comment type="caution">
    <text evidence="1">The sequence shown here is derived from an EMBL/GenBank/DDBJ whole genome shotgun (WGS) entry which is preliminary data.</text>
</comment>
<evidence type="ECO:0000313" key="1">
    <source>
        <dbReference type="EMBL" id="GLQ88298.1"/>
    </source>
</evidence>
<sequence length="93" mass="9711">MAPTDRVYREIGDRMHRLYPGAMQPEAVVSKVILSDGEAAWVSTGLHGACTLTPTHKGASLGVMATATMSMGGLPPQVTSQFIAAGEGRDVTP</sequence>
<keyword evidence="2" id="KW-1185">Reference proteome</keyword>
<name>A0ABQ5XB44_9GAMM</name>
<gene>
    <name evidence="1" type="ORF">GCM10007898_18670</name>
</gene>
<dbReference type="Proteomes" id="UP001156627">
    <property type="component" value="Unassembled WGS sequence"/>
</dbReference>
<protein>
    <submittedName>
        <fullName evidence="1">Uncharacterized protein</fullName>
    </submittedName>
</protein>
<accession>A0ABQ5XB44</accession>